<proteinExistence type="predicted"/>
<gene>
    <name evidence="1" type="primary">jg3804</name>
    <name evidence="1" type="ORF">PAEG_LOCUS16986</name>
</gene>
<keyword evidence="2" id="KW-1185">Reference proteome</keyword>
<organism evidence="1 2">
    <name type="scientific">Pararge aegeria aegeria</name>
    <dbReference type="NCBI Taxonomy" id="348720"/>
    <lineage>
        <taxon>Eukaryota</taxon>
        <taxon>Metazoa</taxon>
        <taxon>Ecdysozoa</taxon>
        <taxon>Arthropoda</taxon>
        <taxon>Hexapoda</taxon>
        <taxon>Insecta</taxon>
        <taxon>Pterygota</taxon>
        <taxon>Neoptera</taxon>
        <taxon>Endopterygota</taxon>
        <taxon>Lepidoptera</taxon>
        <taxon>Glossata</taxon>
        <taxon>Ditrysia</taxon>
        <taxon>Papilionoidea</taxon>
        <taxon>Nymphalidae</taxon>
        <taxon>Satyrinae</taxon>
        <taxon>Satyrini</taxon>
        <taxon>Parargina</taxon>
        <taxon>Pararge</taxon>
    </lineage>
</organism>
<dbReference type="EMBL" id="CAKXAJ010025504">
    <property type="protein sequence ID" value="CAH2240396.1"/>
    <property type="molecule type" value="Genomic_DNA"/>
</dbReference>
<evidence type="ECO:0000313" key="2">
    <source>
        <dbReference type="Proteomes" id="UP000838756"/>
    </source>
</evidence>
<accession>A0A8S4RXV7</accession>
<dbReference type="Proteomes" id="UP000838756">
    <property type="component" value="Unassembled WGS sequence"/>
</dbReference>
<name>A0A8S4RXV7_9NEOP</name>
<sequence length="187" mass="21541">MDETFDEDNKMSLEEHMLLNTILEIERNASLDYIGSMDQLYLTKLAVATIYEHSVSTSTLYTINSVQKRSILQKINIVSEVGRFSNKSYFNIQASADKRSNKNLNLEYKTLKRKADLVGRPKTSHLDDLNDAITMKTNSYDRTQETTSIERDIYYDDYEFVEMEEGTATVKTITNYLKELLPTTGMS</sequence>
<reference evidence="1" key="1">
    <citation type="submission" date="2022-03" db="EMBL/GenBank/DDBJ databases">
        <authorList>
            <person name="Lindestad O."/>
        </authorList>
    </citation>
    <scope>NUCLEOTIDE SEQUENCE</scope>
</reference>
<evidence type="ECO:0000313" key="1">
    <source>
        <dbReference type="EMBL" id="CAH2240396.1"/>
    </source>
</evidence>
<comment type="caution">
    <text evidence="1">The sequence shown here is derived from an EMBL/GenBank/DDBJ whole genome shotgun (WGS) entry which is preliminary data.</text>
</comment>
<dbReference type="AlphaFoldDB" id="A0A8S4RXV7"/>
<dbReference type="OrthoDB" id="737510at2759"/>
<protein>
    <submittedName>
        <fullName evidence="1">Jg3804 protein</fullName>
    </submittedName>
</protein>